<evidence type="ECO:0000313" key="2">
    <source>
        <dbReference type="Proteomes" id="UP000504634"/>
    </source>
</evidence>
<dbReference type="CDD" id="cd16021">
    <property type="entry name" value="ALP_like"/>
    <property type="match status" value="1"/>
</dbReference>
<dbReference type="InterPro" id="IPR004245">
    <property type="entry name" value="DUF229"/>
</dbReference>
<organism evidence="2 3">
    <name type="scientific">Drosophila lebanonensis</name>
    <name type="common">Fruit fly</name>
    <name type="synonym">Scaptodrosophila lebanonensis</name>
    <dbReference type="NCBI Taxonomy" id="7225"/>
    <lineage>
        <taxon>Eukaryota</taxon>
        <taxon>Metazoa</taxon>
        <taxon>Ecdysozoa</taxon>
        <taxon>Arthropoda</taxon>
        <taxon>Hexapoda</taxon>
        <taxon>Insecta</taxon>
        <taxon>Pterygota</taxon>
        <taxon>Neoptera</taxon>
        <taxon>Endopterygota</taxon>
        <taxon>Diptera</taxon>
        <taxon>Brachycera</taxon>
        <taxon>Muscomorpha</taxon>
        <taxon>Ephydroidea</taxon>
        <taxon>Drosophilidae</taxon>
        <taxon>Scaptodrosophila</taxon>
    </lineage>
</organism>
<dbReference type="OrthoDB" id="6412187at2759"/>
<reference evidence="3" key="1">
    <citation type="submission" date="2025-08" db="UniProtKB">
        <authorList>
            <consortium name="RefSeq"/>
        </authorList>
    </citation>
    <scope>IDENTIFICATION</scope>
    <source>
        <strain evidence="3">11010-0011.00</strain>
        <tissue evidence="3">Whole body</tissue>
    </source>
</reference>
<accession>A0A6J2U8R7</accession>
<evidence type="ECO:0000313" key="3">
    <source>
        <dbReference type="RefSeq" id="XP_030383943.1"/>
    </source>
</evidence>
<dbReference type="AlphaFoldDB" id="A0A6J2U8R7"/>
<dbReference type="Proteomes" id="UP000504634">
    <property type="component" value="Unplaced"/>
</dbReference>
<dbReference type="PANTHER" id="PTHR10974:SF1">
    <property type="entry name" value="FI08016P-RELATED"/>
    <property type="match status" value="1"/>
</dbReference>
<dbReference type="GO" id="GO:0005615">
    <property type="term" value="C:extracellular space"/>
    <property type="evidence" value="ECO:0007669"/>
    <property type="project" value="TreeGrafter"/>
</dbReference>
<dbReference type="Gene3D" id="3.40.720.10">
    <property type="entry name" value="Alkaline Phosphatase, subunit A"/>
    <property type="match status" value="1"/>
</dbReference>
<dbReference type="InterPro" id="IPR017850">
    <property type="entry name" value="Alkaline_phosphatase_core_sf"/>
</dbReference>
<dbReference type="FunFam" id="3.40.720.10:FF:000017">
    <property type="entry name" value="Predicted protein"/>
    <property type="match status" value="1"/>
</dbReference>
<sequence>MKFLTRAEKWYRKVAIVGIVLCMLGYSYVYLDYLSDRFFYTTTQLENAYFVNNPGCKIVALDVMNRRISHYMYLLPATKCPNSTWFETKMYGGSWTLELSMNMKLQLEGMDVHCQYWPVTSLSGGSKEIGRAVHFRLEEPYRVTMAHGIRLIRVACLDSSNQTLHQDVHFFVQPPPKLGLRNETLPLILWRQSKTKKIEPTSSRKTTSKKKPLPAAPLISIMILGLDKVSHLNFLRQMPVTAGYIRTQLPHVEFWGYNKVGGDTFLNLMPMLTGMSFEHFHIECGLRKEPSNHLKYDKCDLLWEHFKRRGYNTSYGEDEPVSGVSRQFKSISRAPTFDHYLRPTLIEMNSYCRTFAKLDYIHCSGGREYADVLFEHIERLLPHKQRYPFFSFYWWKQGVFDYFNYPQKLDIRFFKLLRRLSATGVMNNTFILLMSDHGLRWGPFRRTYQGMLEDGLPLLFAIYPAWLKKRYPEALDNLADNDRNLVTTYDLFSTLYDLIDLNKLRPQSLASRADKLRLMRDAVIPRGMTLFLPVSPFRTCKTSRIPADYCVCHGFISLSVSDARAQRAARAIVRIINDNLRPFSQCQYLQLDAVLKAYLYSTQRELSQPYTKNEAEQEVKVRLQTLPGEAQFEATTRFTGFTMALTGDITRINNIHNQSYCTKNPNIRMFCYCKPAPYASNKND</sequence>
<evidence type="ECO:0000256" key="1">
    <source>
        <dbReference type="SAM" id="Phobius"/>
    </source>
</evidence>
<proteinExistence type="predicted"/>
<protein>
    <submittedName>
        <fullName evidence="3">Uncharacterized protein LOC115631364</fullName>
    </submittedName>
</protein>
<dbReference type="PANTHER" id="PTHR10974">
    <property type="entry name" value="FI08016P-RELATED"/>
    <property type="match status" value="1"/>
</dbReference>
<keyword evidence="2" id="KW-1185">Reference proteome</keyword>
<keyword evidence="1" id="KW-0812">Transmembrane</keyword>
<feature type="transmembrane region" description="Helical" evidence="1">
    <location>
        <begin position="12"/>
        <end position="31"/>
    </location>
</feature>
<dbReference type="RefSeq" id="XP_030383943.1">
    <property type="nucleotide sequence ID" value="XM_030528083.1"/>
</dbReference>
<gene>
    <name evidence="3" type="primary">LOC115631364</name>
</gene>
<dbReference type="Pfam" id="PF02995">
    <property type="entry name" value="DUF229"/>
    <property type="match status" value="1"/>
</dbReference>
<name>A0A6J2U8R7_DROLE</name>
<keyword evidence="1" id="KW-0472">Membrane</keyword>
<dbReference type="GeneID" id="115631364"/>
<dbReference type="SUPFAM" id="SSF53649">
    <property type="entry name" value="Alkaline phosphatase-like"/>
    <property type="match status" value="1"/>
</dbReference>
<keyword evidence="1" id="KW-1133">Transmembrane helix</keyword>